<dbReference type="InterPro" id="IPR011146">
    <property type="entry name" value="HIT-like"/>
</dbReference>
<dbReference type="PROSITE" id="PS51084">
    <property type="entry name" value="HIT_2"/>
    <property type="match status" value="1"/>
</dbReference>
<dbReference type="InterPro" id="IPR036265">
    <property type="entry name" value="HIT-like_sf"/>
</dbReference>
<evidence type="ECO:0000313" key="3">
    <source>
        <dbReference type="EMBL" id="SEL35452.1"/>
    </source>
</evidence>
<gene>
    <name evidence="3" type="ORF">SAMN05216387_10942</name>
</gene>
<dbReference type="Gene3D" id="3.30.428.10">
    <property type="entry name" value="HIT-like"/>
    <property type="match status" value="1"/>
</dbReference>
<dbReference type="Proteomes" id="UP000198620">
    <property type="component" value="Unassembled WGS sequence"/>
</dbReference>
<evidence type="ECO:0000259" key="2">
    <source>
        <dbReference type="PROSITE" id="PS51084"/>
    </source>
</evidence>
<name>A0A1H7PI54_9PROT</name>
<proteinExistence type="predicted"/>
<dbReference type="STRING" id="1233.SAMN05216387_10942"/>
<evidence type="ECO:0000256" key="1">
    <source>
        <dbReference type="PROSITE-ProRule" id="PRU00464"/>
    </source>
</evidence>
<protein>
    <submittedName>
        <fullName evidence="3">Diadenosine tetraphosphate (Ap4A) hydrolase</fullName>
    </submittedName>
</protein>
<dbReference type="SUPFAM" id="SSF54197">
    <property type="entry name" value="HIT-like"/>
    <property type="match status" value="1"/>
</dbReference>
<dbReference type="EMBL" id="FOBH01000009">
    <property type="protein sequence ID" value="SEL35452.1"/>
    <property type="molecule type" value="Genomic_DNA"/>
</dbReference>
<accession>A0A1H7PI54</accession>
<sequence>MLRPAQLTLGSVVLAAHEPARAFSELSQESFTELHQVTAQLEHALANAFCYDKLNYLMLMMVDPDVHLHVIPRYAEAKYFNGVEFIDSGWPGVPDFSRAYAVNAEVNRHVIEHIGSCWA</sequence>
<evidence type="ECO:0000313" key="4">
    <source>
        <dbReference type="Proteomes" id="UP000198620"/>
    </source>
</evidence>
<feature type="domain" description="HIT" evidence="2">
    <location>
        <begin position="1"/>
        <end position="80"/>
    </location>
</feature>
<organism evidence="3 4">
    <name type="scientific">Nitrosovibrio tenuis</name>
    <dbReference type="NCBI Taxonomy" id="1233"/>
    <lineage>
        <taxon>Bacteria</taxon>
        <taxon>Pseudomonadati</taxon>
        <taxon>Pseudomonadota</taxon>
        <taxon>Betaproteobacteria</taxon>
        <taxon>Nitrosomonadales</taxon>
        <taxon>Nitrosomonadaceae</taxon>
        <taxon>Nitrosovibrio</taxon>
    </lineage>
</organism>
<keyword evidence="4" id="KW-1185">Reference proteome</keyword>
<keyword evidence="3" id="KW-0378">Hydrolase</keyword>
<reference evidence="3 4" key="1">
    <citation type="submission" date="2016-10" db="EMBL/GenBank/DDBJ databases">
        <authorList>
            <person name="de Groot N.N."/>
        </authorList>
    </citation>
    <scope>NUCLEOTIDE SEQUENCE [LARGE SCALE GENOMIC DNA]</scope>
    <source>
        <strain evidence="3 4">Nv1</strain>
    </source>
</reference>
<comment type="caution">
    <text evidence="1">Lacks conserved residue(s) required for the propagation of feature annotation.</text>
</comment>
<dbReference type="GO" id="GO:0016787">
    <property type="term" value="F:hydrolase activity"/>
    <property type="evidence" value="ECO:0007669"/>
    <property type="project" value="UniProtKB-KW"/>
</dbReference>
<dbReference type="AlphaFoldDB" id="A0A1H7PI54"/>